<feature type="region of interest" description="Disordered" evidence="1">
    <location>
        <begin position="1"/>
        <end position="75"/>
    </location>
</feature>
<keyword evidence="3" id="KW-1185">Reference proteome</keyword>
<dbReference type="KEGG" id="psuu:Psuf_073830"/>
<organism evidence="2 3">
    <name type="scientific">Phytohabitans suffuscus</name>
    <dbReference type="NCBI Taxonomy" id="624315"/>
    <lineage>
        <taxon>Bacteria</taxon>
        <taxon>Bacillati</taxon>
        <taxon>Actinomycetota</taxon>
        <taxon>Actinomycetes</taxon>
        <taxon>Micromonosporales</taxon>
        <taxon>Micromonosporaceae</taxon>
    </lineage>
</organism>
<protein>
    <submittedName>
        <fullName evidence="2">Uncharacterized protein</fullName>
    </submittedName>
</protein>
<dbReference type="Proteomes" id="UP000503011">
    <property type="component" value="Chromosome"/>
</dbReference>
<gene>
    <name evidence="2" type="ORF">Psuf_073830</name>
</gene>
<feature type="compositionally biased region" description="Acidic residues" evidence="1">
    <location>
        <begin position="21"/>
        <end position="32"/>
    </location>
</feature>
<accession>A0A6F8YV86</accession>
<evidence type="ECO:0000313" key="3">
    <source>
        <dbReference type="Proteomes" id="UP000503011"/>
    </source>
</evidence>
<dbReference type="AlphaFoldDB" id="A0A6F8YV86"/>
<sequence>MTEHPDREPPEARDRFPDAPSEGDDLGTDEPPEATGSRPVRPMPGAIQANPGGPTPDEQRGEIPTGRPDPTVGPD</sequence>
<reference evidence="2 3" key="1">
    <citation type="submission" date="2020-03" db="EMBL/GenBank/DDBJ databases">
        <title>Whole genome shotgun sequence of Phytohabitans suffuscus NBRC 105367.</title>
        <authorList>
            <person name="Komaki H."/>
            <person name="Tamura T."/>
        </authorList>
    </citation>
    <scope>NUCLEOTIDE SEQUENCE [LARGE SCALE GENOMIC DNA]</scope>
    <source>
        <strain evidence="2 3">NBRC 105367</strain>
    </source>
</reference>
<proteinExistence type="predicted"/>
<reference evidence="2 3" key="2">
    <citation type="submission" date="2020-03" db="EMBL/GenBank/DDBJ databases">
        <authorList>
            <person name="Ichikawa N."/>
            <person name="Kimura A."/>
            <person name="Kitahashi Y."/>
            <person name="Uohara A."/>
        </authorList>
    </citation>
    <scope>NUCLEOTIDE SEQUENCE [LARGE SCALE GENOMIC DNA]</scope>
    <source>
        <strain evidence="2 3">NBRC 105367</strain>
    </source>
</reference>
<feature type="compositionally biased region" description="Basic and acidic residues" evidence="1">
    <location>
        <begin position="1"/>
        <end position="17"/>
    </location>
</feature>
<evidence type="ECO:0000313" key="2">
    <source>
        <dbReference type="EMBL" id="BCB90070.1"/>
    </source>
</evidence>
<dbReference type="RefSeq" id="WP_173162199.1">
    <property type="nucleotide sequence ID" value="NZ_AP022871.1"/>
</dbReference>
<evidence type="ECO:0000256" key="1">
    <source>
        <dbReference type="SAM" id="MobiDB-lite"/>
    </source>
</evidence>
<dbReference type="EMBL" id="AP022871">
    <property type="protein sequence ID" value="BCB90070.1"/>
    <property type="molecule type" value="Genomic_DNA"/>
</dbReference>
<name>A0A6F8YV86_9ACTN</name>